<dbReference type="Pfam" id="PF00484">
    <property type="entry name" value="Pro_CA"/>
    <property type="match status" value="1"/>
</dbReference>
<feature type="binding site" evidence="7">
    <location>
        <position position="82"/>
    </location>
    <ligand>
        <name>Zn(2+)</name>
        <dbReference type="ChEBI" id="CHEBI:29105"/>
    </ligand>
</feature>
<dbReference type="eggNOG" id="COG0288">
    <property type="taxonomic scope" value="Bacteria"/>
</dbReference>
<feature type="chain" id="PRO_5002054164" description="carbonic anhydrase" evidence="8">
    <location>
        <begin position="26"/>
        <end position="248"/>
    </location>
</feature>
<dbReference type="EC" id="4.2.1.1" evidence="2"/>
<comment type="similarity">
    <text evidence="1">Belongs to the beta-class carbonic anhydrase family.</text>
</comment>
<feature type="binding site" evidence="7">
    <location>
        <position position="135"/>
    </location>
    <ligand>
        <name>Zn(2+)</name>
        <dbReference type="ChEBI" id="CHEBI:29105"/>
    </ligand>
</feature>
<dbReference type="PATRIC" id="fig|237368.3.peg.3803"/>
<evidence type="ECO:0000256" key="5">
    <source>
        <dbReference type="ARBA" id="ARBA00023239"/>
    </source>
</evidence>
<evidence type="ECO:0000313" key="10">
    <source>
        <dbReference type="Proteomes" id="UP000030652"/>
    </source>
</evidence>
<evidence type="ECO:0000256" key="1">
    <source>
        <dbReference type="ARBA" id="ARBA00006217"/>
    </source>
</evidence>
<dbReference type="SMART" id="SM00947">
    <property type="entry name" value="Pro_CA"/>
    <property type="match status" value="1"/>
</dbReference>
<feature type="binding site" evidence="7">
    <location>
        <position position="138"/>
    </location>
    <ligand>
        <name>Zn(2+)</name>
        <dbReference type="ChEBI" id="CHEBI:29105"/>
    </ligand>
</feature>
<protein>
    <recommendedName>
        <fullName evidence="2">carbonic anhydrase</fullName>
        <ecNumber evidence="2">4.2.1.1</ecNumber>
    </recommendedName>
</protein>
<reference evidence="9 10" key="1">
    <citation type="submission" date="2014-10" db="EMBL/GenBank/DDBJ databases">
        <title>Draft genome of anammox bacterium scalindua brodae, obtained using differential coverage binning of sequence data from two enrichment reactors.</title>
        <authorList>
            <person name="Speth D.R."/>
            <person name="Russ L."/>
            <person name="Kartal B."/>
            <person name="Op den Camp H.J."/>
            <person name="Dutilh B.E."/>
            <person name="Jetten M.S."/>
        </authorList>
    </citation>
    <scope>NUCLEOTIDE SEQUENCE [LARGE SCALE GENOMIC DNA]</scope>
    <source>
        <strain evidence="9">RU1</strain>
    </source>
</reference>
<dbReference type="Gene3D" id="3.40.1050.10">
    <property type="entry name" value="Carbonic anhydrase"/>
    <property type="match status" value="1"/>
</dbReference>
<sequence>MCGRVCAKYIIFSLMSLLIFGTMMASTGASADSHDPTEALLKLMSGNVRFSSCQSTHPNISAERRKQVTRDGQHPFATVIACSDSRVPVEILFDQGVGDIFVIKVAGNVCNTDEIGSIEYGIDHLETPVMVVLGHTHCGACTAVATGADVHGCIPDLIAPIRPALEKEQTAHPNLHGKALVPALVEANVWQAIEDLFQRSSSIRRRTNDGRVTVVGAVYNIETGTVKWMGTHPEEDSLLADMKYNVWE</sequence>
<evidence type="ECO:0000256" key="7">
    <source>
        <dbReference type="PIRSR" id="PIRSR601765-1"/>
    </source>
</evidence>
<dbReference type="PANTHER" id="PTHR11002:SF76">
    <property type="entry name" value="CARBONIC ANHYDRASE"/>
    <property type="match status" value="1"/>
</dbReference>
<dbReference type="AlphaFoldDB" id="A0A0B0EBT1"/>
<dbReference type="CDD" id="cd03378">
    <property type="entry name" value="beta_CA_cladeC"/>
    <property type="match status" value="1"/>
</dbReference>
<evidence type="ECO:0000256" key="4">
    <source>
        <dbReference type="ARBA" id="ARBA00022833"/>
    </source>
</evidence>
<dbReference type="InterPro" id="IPR036874">
    <property type="entry name" value="Carbonic_anhydrase_sf"/>
</dbReference>
<comment type="catalytic activity">
    <reaction evidence="6">
        <text>hydrogencarbonate + H(+) = CO2 + H2O</text>
        <dbReference type="Rhea" id="RHEA:10748"/>
        <dbReference type="ChEBI" id="CHEBI:15377"/>
        <dbReference type="ChEBI" id="CHEBI:15378"/>
        <dbReference type="ChEBI" id="CHEBI:16526"/>
        <dbReference type="ChEBI" id="CHEBI:17544"/>
        <dbReference type="EC" id="4.2.1.1"/>
    </reaction>
</comment>
<evidence type="ECO:0000256" key="8">
    <source>
        <dbReference type="SAM" id="SignalP"/>
    </source>
</evidence>
<name>A0A0B0EBT1_9BACT</name>
<dbReference type="PANTHER" id="PTHR11002">
    <property type="entry name" value="CARBONIC ANHYDRASE"/>
    <property type="match status" value="1"/>
</dbReference>
<evidence type="ECO:0000256" key="6">
    <source>
        <dbReference type="ARBA" id="ARBA00048348"/>
    </source>
</evidence>
<dbReference type="InterPro" id="IPR001765">
    <property type="entry name" value="Carbonic_anhydrase"/>
</dbReference>
<dbReference type="EMBL" id="JRYO01000243">
    <property type="protein sequence ID" value="KHE90742.1"/>
    <property type="molecule type" value="Genomic_DNA"/>
</dbReference>
<dbReference type="Proteomes" id="UP000030652">
    <property type="component" value="Unassembled WGS sequence"/>
</dbReference>
<evidence type="ECO:0000256" key="3">
    <source>
        <dbReference type="ARBA" id="ARBA00022723"/>
    </source>
</evidence>
<dbReference type="GO" id="GO:0004089">
    <property type="term" value="F:carbonate dehydratase activity"/>
    <property type="evidence" value="ECO:0007669"/>
    <property type="project" value="UniProtKB-EC"/>
</dbReference>
<comment type="caution">
    <text evidence="9">The sequence shown here is derived from an EMBL/GenBank/DDBJ whole genome shotgun (WGS) entry which is preliminary data.</text>
</comment>
<feature type="signal peptide" evidence="8">
    <location>
        <begin position="1"/>
        <end position="25"/>
    </location>
</feature>
<keyword evidence="5 9" id="KW-0456">Lyase</keyword>
<keyword evidence="4 7" id="KW-0862">Zinc</keyword>
<comment type="cofactor">
    <cofactor evidence="7">
        <name>Zn(2+)</name>
        <dbReference type="ChEBI" id="CHEBI:29105"/>
    </cofactor>
    <text evidence="7">Binds 1 zinc ion per subunit.</text>
</comment>
<accession>A0A0B0EBT1</accession>
<dbReference type="GO" id="GO:0008270">
    <property type="term" value="F:zinc ion binding"/>
    <property type="evidence" value="ECO:0007669"/>
    <property type="project" value="InterPro"/>
</dbReference>
<evidence type="ECO:0000313" key="9">
    <source>
        <dbReference type="EMBL" id="KHE90742.1"/>
    </source>
</evidence>
<dbReference type="SUPFAM" id="SSF53056">
    <property type="entry name" value="beta-carbonic anhydrase, cab"/>
    <property type="match status" value="1"/>
</dbReference>
<keyword evidence="8" id="KW-0732">Signal</keyword>
<organism evidence="9 10">
    <name type="scientific">Candidatus Scalindua brodae</name>
    <dbReference type="NCBI Taxonomy" id="237368"/>
    <lineage>
        <taxon>Bacteria</taxon>
        <taxon>Pseudomonadati</taxon>
        <taxon>Planctomycetota</taxon>
        <taxon>Candidatus Brocadiia</taxon>
        <taxon>Candidatus Brocadiales</taxon>
        <taxon>Candidatus Scalinduaceae</taxon>
        <taxon>Candidatus Scalindua</taxon>
    </lineage>
</organism>
<keyword evidence="3 7" id="KW-0479">Metal-binding</keyword>
<proteinExistence type="inferred from homology"/>
<evidence type="ECO:0000256" key="2">
    <source>
        <dbReference type="ARBA" id="ARBA00012925"/>
    </source>
</evidence>
<gene>
    <name evidence="9" type="primary">cynT</name>
    <name evidence="9" type="ORF">SCABRO_03530</name>
</gene>
<feature type="binding site" evidence="7">
    <location>
        <position position="84"/>
    </location>
    <ligand>
        <name>Zn(2+)</name>
        <dbReference type="ChEBI" id="CHEBI:29105"/>
    </ligand>
</feature>